<accession>A0A239PZI2</accession>
<gene>
    <name evidence="1" type="ORF">SAMN05444959_1121</name>
</gene>
<dbReference type="AlphaFoldDB" id="A0A239PZI2"/>
<sequence length="44" mass="4795">MPQSLAVVVISSWLPEIMAVSDRILVAKRGKIVEEILASQASEE</sequence>
<feature type="non-terminal residue" evidence="1">
    <location>
        <position position="44"/>
    </location>
</feature>
<dbReference type="EMBL" id="FZQB01000012">
    <property type="protein sequence ID" value="SNT75580.1"/>
    <property type="molecule type" value="Genomic_DNA"/>
</dbReference>
<organism evidence="1 2">
    <name type="scientific">Paracoccus seriniphilus</name>
    <dbReference type="NCBI Taxonomy" id="184748"/>
    <lineage>
        <taxon>Bacteria</taxon>
        <taxon>Pseudomonadati</taxon>
        <taxon>Pseudomonadota</taxon>
        <taxon>Alphaproteobacteria</taxon>
        <taxon>Rhodobacterales</taxon>
        <taxon>Paracoccaceae</taxon>
        <taxon>Paracoccus</taxon>
    </lineage>
</organism>
<evidence type="ECO:0000313" key="1">
    <source>
        <dbReference type="EMBL" id="SNT75580.1"/>
    </source>
</evidence>
<name>A0A239PZI2_9RHOB</name>
<protein>
    <submittedName>
        <fullName evidence="1">Uncharacterized protein</fullName>
    </submittedName>
</protein>
<reference evidence="1 2" key="1">
    <citation type="submission" date="2017-07" db="EMBL/GenBank/DDBJ databases">
        <authorList>
            <person name="Sun Z.S."/>
            <person name="Albrecht U."/>
            <person name="Echele G."/>
            <person name="Lee C.C."/>
        </authorList>
    </citation>
    <scope>NUCLEOTIDE SEQUENCE [LARGE SCALE GENOMIC DNA]</scope>
    <source>
        <strain evidence="1 2">DSM 14827</strain>
    </source>
</reference>
<dbReference type="Proteomes" id="UP000198307">
    <property type="component" value="Unassembled WGS sequence"/>
</dbReference>
<keyword evidence="2" id="KW-1185">Reference proteome</keyword>
<proteinExistence type="predicted"/>
<evidence type="ECO:0000313" key="2">
    <source>
        <dbReference type="Proteomes" id="UP000198307"/>
    </source>
</evidence>